<dbReference type="InterPro" id="IPR036047">
    <property type="entry name" value="F-box-like_dom_sf"/>
</dbReference>
<evidence type="ECO:0000259" key="1">
    <source>
        <dbReference type="SMART" id="SM00256"/>
    </source>
</evidence>
<dbReference type="OrthoDB" id="1418727at2759"/>
<name>A0A9Q0G377_9ROSI</name>
<dbReference type="PANTHER" id="PTHR31672:SF13">
    <property type="entry name" value="F-BOX PROTEIN CPR30-LIKE"/>
    <property type="match status" value="1"/>
</dbReference>
<reference evidence="2" key="2">
    <citation type="journal article" date="2023" name="Plants (Basel)">
        <title>Annotation of the Turnera subulata (Passifloraceae) Draft Genome Reveals the S-Locus Evolved after the Divergence of Turneroideae from Passifloroideae in a Stepwise Manner.</title>
        <authorList>
            <person name="Henning P.M."/>
            <person name="Roalson E.H."/>
            <person name="Mir W."/>
            <person name="McCubbin A.G."/>
            <person name="Shore J.S."/>
        </authorList>
    </citation>
    <scope>NUCLEOTIDE SEQUENCE</scope>
    <source>
        <strain evidence="2">F60SS</strain>
    </source>
</reference>
<evidence type="ECO:0000313" key="3">
    <source>
        <dbReference type="Proteomes" id="UP001141552"/>
    </source>
</evidence>
<gene>
    <name evidence="2" type="ORF">Tsubulata_015719</name>
</gene>
<evidence type="ECO:0000313" key="2">
    <source>
        <dbReference type="EMBL" id="KAJ4842366.1"/>
    </source>
</evidence>
<dbReference type="EMBL" id="JAKUCV010002505">
    <property type="protein sequence ID" value="KAJ4842366.1"/>
    <property type="molecule type" value="Genomic_DNA"/>
</dbReference>
<reference evidence="2" key="1">
    <citation type="submission" date="2022-02" db="EMBL/GenBank/DDBJ databases">
        <authorList>
            <person name="Henning P.M."/>
            <person name="McCubbin A.G."/>
            <person name="Shore J.S."/>
        </authorList>
    </citation>
    <scope>NUCLEOTIDE SEQUENCE</scope>
    <source>
        <strain evidence="2">F60SS</strain>
        <tissue evidence="2">Leaves</tissue>
    </source>
</reference>
<dbReference type="NCBIfam" id="TIGR01640">
    <property type="entry name" value="F_box_assoc_1"/>
    <property type="match status" value="1"/>
</dbReference>
<dbReference type="AlphaFoldDB" id="A0A9Q0G377"/>
<dbReference type="InterPro" id="IPR001810">
    <property type="entry name" value="F-box_dom"/>
</dbReference>
<dbReference type="Pfam" id="PF07734">
    <property type="entry name" value="FBA_1"/>
    <property type="match status" value="1"/>
</dbReference>
<dbReference type="InterPro" id="IPR006527">
    <property type="entry name" value="F-box-assoc_dom_typ1"/>
</dbReference>
<sequence length="400" mass="45663">MEAPNRSYLPPDLVEEILDLLPFKSIDRLRSVSKSLFSLLAIKFNVRPKLLHKPCIILKYGMKPSDDQDLFTGVVLSDYSVGKVKNQGYMAPELFSARPDQSYFFLGSCNGLVCLDVTNHCGKKETFVWNPFTGICRKLPHTKFPHRSYSYAYGFGYDSASNDYKVFAATSPLDPRPGDYKVEIFSLKIGSWKELNNPDVEHLQHMLRNGDMGLFFNGALHWPRPREESPWEGQKGEIIAAIAFDLEKEKFYHVLSPPIQISPGFRSASVGVVVGEYLCFSHRDCYKNIIWVMKEYCNEASWVPFISYSFTGTTFPDLGVGNEGEGRVEYVCDFIPRSFTEYGRYMILQFSRDLHVLRWNNSLEEGDYKAWQYAKSIKFGIVMGNGALPYTQTLTSPYVS</sequence>
<dbReference type="SUPFAM" id="SSF81383">
    <property type="entry name" value="F-box domain"/>
    <property type="match status" value="1"/>
</dbReference>
<organism evidence="2 3">
    <name type="scientific">Turnera subulata</name>
    <dbReference type="NCBI Taxonomy" id="218843"/>
    <lineage>
        <taxon>Eukaryota</taxon>
        <taxon>Viridiplantae</taxon>
        <taxon>Streptophyta</taxon>
        <taxon>Embryophyta</taxon>
        <taxon>Tracheophyta</taxon>
        <taxon>Spermatophyta</taxon>
        <taxon>Magnoliopsida</taxon>
        <taxon>eudicotyledons</taxon>
        <taxon>Gunneridae</taxon>
        <taxon>Pentapetalae</taxon>
        <taxon>rosids</taxon>
        <taxon>fabids</taxon>
        <taxon>Malpighiales</taxon>
        <taxon>Passifloraceae</taxon>
        <taxon>Turnera</taxon>
    </lineage>
</organism>
<dbReference type="Pfam" id="PF00646">
    <property type="entry name" value="F-box"/>
    <property type="match status" value="1"/>
</dbReference>
<proteinExistence type="predicted"/>
<protein>
    <recommendedName>
        <fullName evidence="1">F-box domain-containing protein</fullName>
    </recommendedName>
</protein>
<dbReference type="PANTHER" id="PTHR31672">
    <property type="entry name" value="BNACNNG10540D PROTEIN"/>
    <property type="match status" value="1"/>
</dbReference>
<dbReference type="Proteomes" id="UP001141552">
    <property type="component" value="Unassembled WGS sequence"/>
</dbReference>
<feature type="domain" description="F-box" evidence="1">
    <location>
        <begin position="9"/>
        <end position="50"/>
    </location>
</feature>
<keyword evidence="3" id="KW-1185">Reference proteome</keyword>
<dbReference type="InterPro" id="IPR050796">
    <property type="entry name" value="SCF_F-box_component"/>
</dbReference>
<dbReference type="InterPro" id="IPR017451">
    <property type="entry name" value="F-box-assoc_interact_dom"/>
</dbReference>
<accession>A0A9Q0G377</accession>
<comment type="caution">
    <text evidence="2">The sequence shown here is derived from an EMBL/GenBank/DDBJ whole genome shotgun (WGS) entry which is preliminary data.</text>
</comment>
<dbReference type="SMART" id="SM00256">
    <property type="entry name" value="FBOX"/>
    <property type="match status" value="1"/>
</dbReference>